<organism evidence="2 3">
    <name type="scientific">Faecalibacterium cf. prausnitzii KLE1255</name>
    <dbReference type="NCBI Taxonomy" id="748224"/>
    <lineage>
        <taxon>Bacteria</taxon>
        <taxon>Bacillati</taxon>
        <taxon>Bacillota</taxon>
        <taxon>Clostridia</taxon>
        <taxon>Eubacteriales</taxon>
        <taxon>Oscillospiraceae</taxon>
        <taxon>Faecalibacterium</taxon>
    </lineage>
</organism>
<dbReference type="Pfam" id="PF18843">
    <property type="entry name" value="LPD28"/>
    <property type="match status" value="1"/>
</dbReference>
<dbReference type="AlphaFoldDB" id="E2ZJ94"/>
<evidence type="ECO:0000313" key="2">
    <source>
        <dbReference type="EMBL" id="EFQ06729.1"/>
    </source>
</evidence>
<evidence type="ECO:0000313" key="3">
    <source>
        <dbReference type="Proteomes" id="UP000006028"/>
    </source>
</evidence>
<protein>
    <recommendedName>
        <fullName evidence="1">Large polyvalent protein associated domain-containing protein</fullName>
    </recommendedName>
</protein>
<feature type="non-terminal residue" evidence="2">
    <location>
        <position position="1"/>
    </location>
</feature>
<evidence type="ECO:0000259" key="1">
    <source>
        <dbReference type="Pfam" id="PF18843"/>
    </source>
</evidence>
<feature type="domain" description="Large polyvalent protein associated" evidence="1">
    <location>
        <begin position="17"/>
        <end position="101"/>
    </location>
</feature>
<dbReference type="Proteomes" id="UP000006028">
    <property type="component" value="Unassembled WGS sequence"/>
</dbReference>
<gene>
    <name evidence="2" type="ORF">HMPREF9436_01741</name>
</gene>
<dbReference type="InterPro" id="IPR040809">
    <property type="entry name" value="LPD28"/>
</dbReference>
<dbReference type="EMBL" id="AECU01000140">
    <property type="protein sequence ID" value="EFQ06729.1"/>
    <property type="molecule type" value="Genomic_DNA"/>
</dbReference>
<comment type="caution">
    <text evidence="2">The sequence shown here is derived from an EMBL/GenBank/DDBJ whole genome shotgun (WGS) entry which is preliminary data.</text>
</comment>
<dbReference type="eggNOG" id="ENOG5033BRQ">
    <property type="taxonomic scope" value="Bacteria"/>
</dbReference>
<accession>E2ZJ94</accession>
<dbReference type="STRING" id="748224.HMPREF9436_01741"/>
<dbReference type="BioCyc" id="FCF748224-HMP:GTSS-1798-MONOMER"/>
<name>E2ZJ94_9FIRM</name>
<reference evidence="2 3" key="1">
    <citation type="submission" date="2010-08" db="EMBL/GenBank/DDBJ databases">
        <authorList>
            <person name="Weinstock G."/>
            <person name="Sodergren E."/>
            <person name="Clifton S."/>
            <person name="Fulton L."/>
            <person name="Fulton B."/>
            <person name="Courtney L."/>
            <person name="Fronick C."/>
            <person name="Harrison M."/>
            <person name="Strong C."/>
            <person name="Farmer C."/>
            <person name="Delahaunty K."/>
            <person name="Markovic C."/>
            <person name="Hall O."/>
            <person name="Minx P."/>
            <person name="Tomlinson C."/>
            <person name="Mitreva M."/>
            <person name="Hou S."/>
            <person name="Chen J."/>
            <person name="Wollam A."/>
            <person name="Pepin K.H."/>
            <person name="Johnson M."/>
            <person name="Bhonagiri V."/>
            <person name="Zhang X."/>
            <person name="Suruliraj S."/>
            <person name="Warren W."/>
            <person name="Chinwalla A."/>
            <person name="Mardis E.R."/>
            <person name="Wilson R.K."/>
        </authorList>
    </citation>
    <scope>NUCLEOTIDE SEQUENCE [LARGE SCALE GENOMIC DNA]</scope>
    <source>
        <strain evidence="2 3">KLE1255</strain>
    </source>
</reference>
<dbReference type="HOGENOM" id="CLU_165343_0_0_9"/>
<proteinExistence type="predicted"/>
<sequence length="126" mass="14601">TTILLYEERLMTFNAMTEHYEEITVCRKPALFTSIRIKRDTIPDGLYAYDVRHDDECRGIPCEIAPFVMVNHWGTIILAEPLELPDDGRRYIDEDTDWNYAPLDGEDTANHKPCTTISDFMTAYAH</sequence>